<dbReference type="Gene3D" id="3.30.780.10">
    <property type="entry name" value="SUI1-like domain"/>
    <property type="match status" value="1"/>
</dbReference>
<dbReference type="Pfam" id="PF01253">
    <property type="entry name" value="SUI1"/>
    <property type="match status" value="1"/>
</dbReference>
<evidence type="ECO:0000256" key="2">
    <source>
        <dbReference type="ARBA" id="ARBA00005422"/>
    </source>
</evidence>
<organism evidence="6 7">
    <name type="scientific">Hibiscus sabdariffa</name>
    <name type="common">roselle</name>
    <dbReference type="NCBI Taxonomy" id="183260"/>
    <lineage>
        <taxon>Eukaryota</taxon>
        <taxon>Viridiplantae</taxon>
        <taxon>Streptophyta</taxon>
        <taxon>Embryophyta</taxon>
        <taxon>Tracheophyta</taxon>
        <taxon>Spermatophyta</taxon>
        <taxon>Magnoliopsida</taxon>
        <taxon>eudicotyledons</taxon>
        <taxon>Gunneridae</taxon>
        <taxon>Pentapetalae</taxon>
        <taxon>rosids</taxon>
        <taxon>malvids</taxon>
        <taxon>Malvales</taxon>
        <taxon>Malvaceae</taxon>
        <taxon>Malvoideae</taxon>
        <taxon>Hibiscus</taxon>
    </lineage>
</organism>
<name>A0ABR2FE07_9ROSI</name>
<evidence type="ECO:0000313" key="6">
    <source>
        <dbReference type="EMBL" id="KAK8579139.1"/>
    </source>
</evidence>
<comment type="similarity">
    <text evidence="2">Belongs to the SUI1 family.</text>
</comment>
<evidence type="ECO:0000256" key="3">
    <source>
        <dbReference type="ARBA" id="ARBA00022845"/>
    </source>
</evidence>
<dbReference type="CDD" id="cd11566">
    <property type="entry name" value="eIF1_SUI1"/>
    <property type="match status" value="1"/>
</dbReference>
<dbReference type="NCBIfam" id="TIGR01160">
    <property type="entry name" value="SUI1_MOF2"/>
    <property type="match status" value="1"/>
</dbReference>
<comment type="caution">
    <text evidence="6">The sequence shown here is derived from an EMBL/GenBank/DDBJ whole genome shotgun (WGS) entry which is preliminary data.</text>
</comment>
<keyword evidence="4" id="KW-0648">Protein biosynthesis</keyword>
<dbReference type="EMBL" id="JBBPBM010000006">
    <property type="protein sequence ID" value="KAK8579139.1"/>
    <property type="molecule type" value="Genomic_DNA"/>
</dbReference>
<evidence type="ECO:0000256" key="1">
    <source>
        <dbReference type="ARBA" id="ARBA00003130"/>
    </source>
</evidence>
<keyword evidence="3" id="KW-0810">Translation regulation</keyword>
<feature type="domain" description="SUI1" evidence="5">
    <location>
        <begin position="31"/>
        <end position="101"/>
    </location>
</feature>
<protein>
    <recommendedName>
        <fullName evidence="5">SUI1 domain-containing protein</fullName>
    </recommendedName>
</protein>
<evidence type="ECO:0000313" key="7">
    <source>
        <dbReference type="Proteomes" id="UP001472677"/>
    </source>
</evidence>
<sequence>MSVLDVQIPSAFDPFADANAEDACIGGKDYVHIRIQQRNGRKSLTTVQGLKKDFSYNKILKDLKKEFCCNGTVVQDPELGKVIQLQGDQRKNVCTFLIQVIAIAIAKCQSSPICLNLID</sequence>
<accession>A0ABR2FE07</accession>
<evidence type="ECO:0000259" key="5">
    <source>
        <dbReference type="PROSITE" id="PS50296"/>
    </source>
</evidence>
<keyword evidence="7" id="KW-1185">Reference proteome</keyword>
<dbReference type="Proteomes" id="UP001472677">
    <property type="component" value="Unassembled WGS sequence"/>
</dbReference>
<proteinExistence type="inferred from homology"/>
<dbReference type="PROSITE" id="PS50296">
    <property type="entry name" value="SUI1"/>
    <property type="match status" value="1"/>
</dbReference>
<reference evidence="6 7" key="1">
    <citation type="journal article" date="2024" name="G3 (Bethesda)">
        <title>Genome assembly of Hibiscus sabdariffa L. provides insights into metabolisms of medicinal natural products.</title>
        <authorList>
            <person name="Kim T."/>
        </authorList>
    </citation>
    <scope>NUCLEOTIDE SEQUENCE [LARGE SCALE GENOMIC DNA]</scope>
    <source>
        <strain evidence="6">TK-2024</strain>
        <tissue evidence="6">Old leaves</tissue>
    </source>
</reference>
<dbReference type="PANTHER" id="PTHR10388">
    <property type="entry name" value="EUKARYOTIC TRANSLATION INITIATION FACTOR SUI1"/>
    <property type="match status" value="1"/>
</dbReference>
<comment type="function">
    <text evidence="1">Probably involved in translation.</text>
</comment>
<gene>
    <name evidence="6" type="ORF">V6N12_069469</name>
</gene>
<evidence type="ECO:0000256" key="4">
    <source>
        <dbReference type="ARBA" id="ARBA00022917"/>
    </source>
</evidence>
<dbReference type="InterPro" id="IPR036877">
    <property type="entry name" value="SUI1_dom_sf"/>
</dbReference>
<dbReference type="InterPro" id="IPR001950">
    <property type="entry name" value="SUI1"/>
</dbReference>
<dbReference type="InterPro" id="IPR005874">
    <property type="entry name" value="SUI1_euk"/>
</dbReference>
<dbReference type="SUPFAM" id="SSF55159">
    <property type="entry name" value="eIF1-like"/>
    <property type="match status" value="1"/>
</dbReference>